<dbReference type="Proteomes" id="UP000257109">
    <property type="component" value="Unassembled WGS sequence"/>
</dbReference>
<sequence>MSRLGSPPHFSIFLSATHQQSNRVPNLFTLHHLTPKLVPVSPFLGSHRHPNSEHIHHQLLVEKMLGKQRPRHHGQPSIHALNNRVPTAVSNQSSNRWILQYQQLRRPTPY</sequence>
<protein>
    <submittedName>
        <fullName evidence="2">Uncharacterized protein</fullName>
    </submittedName>
</protein>
<comment type="caution">
    <text evidence="2">The sequence shown here is derived from an EMBL/GenBank/DDBJ whole genome shotgun (WGS) entry which is preliminary data.</text>
</comment>
<gene>
    <name evidence="2" type="ORF">CR513_41493</name>
</gene>
<accession>A0A371FIW4</accession>
<feature type="non-terminal residue" evidence="2">
    <location>
        <position position="1"/>
    </location>
</feature>
<evidence type="ECO:0000313" key="3">
    <source>
        <dbReference type="Proteomes" id="UP000257109"/>
    </source>
</evidence>
<dbReference type="EMBL" id="QJKJ01008917">
    <property type="protein sequence ID" value="RDX78257.1"/>
    <property type="molecule type" value="Genomic_DNA"/>
</dbReference>
<evidence type="ECO:0000313" key="2">
    <source>
        <dbReference type="EMBL" id="RDX78257.1"/>
    </source>
</evidence>
<organism evidence="2 3">
    <name type="scientific">Mucuna pruriens</name>
    <name type="common">Velvet bean</name>
    <name type="synonym">Dolichos pruriens</name>
    <dbReference type="NCBI Taxonomy" id="157652"/>
    <lineage>
        <taxon>Eukaryota</taxon>
        <taxon>Viridiplantae</taxon>
        <taxon>Streptophyta</taxon>
        <taxon>Embryophyta</taxon>
        <taxon>Tracheophyta</taxon>
        <taxon>Spermatophyta</taxon>
        <taxon>Magnoliopsida</taxon>
        <taxon>eudicotyledons</taxon>
        <taxon>Gunneridae</taxon>
        <taxon>Pentapetalae</taxon>
        <taxon>rosids</taxon>
        <taxon>fabids</taxon>
        <taxon>Fabales</taxon>
        <taxon>Fabaceae</taxon>
        <taxon>Papilionoideae</taxon>
        <taxon>50 kb inversion clade</taxon>
        <taxon>NPAAA clade</taxon>
        <taxon>indigoferoid/millettioid clade</taxon>
        <taxon>Phaseoleae</taxon>
        <taxon>Mucuna</taxon>
    </lineage>
</organism>
<evidence type="ECO:0000256" key="1">
    <source>
        <dbReference type="SAM" id="MobiDB-lite"/>
    </source>
</evidence>
<dbReference type="OrthoDB" id="10675238at2759"/>
<reference evidence="2" key="1">
    <citation type="submission" date="2018-05" db="EMBL/GenBank/DDBJ databases">
        <title>Draft genome of Mucuna pruriens seed.</title>
        <authorList>
            <person name="Nnadi N.E."/>
            <person name="Vos R."/>
            <person name="Hasami M.H."/>
            <person name="Devisetty U.K."/>
            <person name="Aguiy J.C."/>
        </authorList>
    </citation>
    <scope>NUCLEOTIDE SEQUENCE [LARGE SCALE GENOMIC DNA]</scope>
    <source>
        <strain evidence="2">JCA_2017</strain>
    </source>
</reference>
<feature type="region of interest" description="Disordered" evidence="1">
    <location>
        <begin position="67"/>
        <end position="92"/>
    </location>
</feature>
<keyword evidence="3" id="KW-1185">Reference proteome</keyword>
<proteinExistence type="predicted"/>
<dbReference type="AlphaFoldDB" id="A0A371FIW4"/>
<name>A0A371FIW4_MUCPR</name>